<evidence type="ECO:0000313" key="2">
    <source>
        <dbReference type="Proteomes" id="UP000887565"/>
    </source>
</evidence>
<evidence type="ECO:0000259" key="1">
    <source>
        <dbReference type="Pfam" id="PF17921"/>
    </source>
</evidence>
<dbReference type="WBParaSite" id="nRc.2.0.1.t14984-RA">
    <property type="protein sequence ID" value="nRc.2.0.1.t14984-RA"/>
    <property type="gene ID" value="nRc.2.0.1.g14984"/>
</dbReference>
<protein>
    <submittedName>
        <fullName evidence="3">Integrase zinc-binding domain-containing protein</fullName>
    </submittedName>
</protein>
<accession>A0A915IM94</accession>
<dbReference type="Pfam" id="PF17921">
    <property type="entry name" value="Integrase_H2C2"/>
    <property type="match status" value="1"/>
</dbReference>
<keyword evidence="2" id="KW-1185">Reference proteome</keyword>
<proteinExistence type="predicted"/>
<evidence type="ECO:0000313" key="3">
    <source>
        <dbReference type="WBParaSite" id="nRc.2.0.1.t14984-RA"/>
    </source>
</evidence>
<dbReference type="AlphaFoldDB" id="A0A915IM94"/>
<reference evidence="3" key="1">
    <citation type="submission" date="2022-11" db="UniProtKB">
        <authorList>
            <consortium name="WormBaseParasite"/>
        </authorList>
    </citation>
    <scope>IDENTIFICATION</scope>
</reference>
<dbReference type="Gene3D" id="1.10.340.70">
    <property type="match status" value="1"/>
</dbReference>
<dbReference type="InterPro" id="IPR041588">
    <property type="entry name" value="Integrase_H2C2"/>
</dbReference>
<sequence length="113" mass="13297">MVAKSNLEDTQKEYVPGKENAFANFLSQKYEVDKTTDDEPSTSKLRTTNRHQGINKIIFLVKKHFWWPEIEQAIQNWVKSCDICQKTMKDCQPPPPLCPIQLRHHLILWHPIL</sequence>
<feature type="domain" description="Integrase zinc-binding" evidence="1">
    <location>
        <begin position="49"/>
        <end position="87"/>
    </location>
</feature>
<name>A0A915IM94_ROMCU</name>
<dbReference type="Proteomes" id="UP000887565">
    <property type="component" value="Unplaced"/>
</dbReference>
<organism evidence="2 3">
    <name type="scientific">Romanomermis culicivorax</name>
    <name type="common">Nematode worm</name>
    <dbReference type="NCBI Taxonomy" id="13658"/>
    <lineage>
        <taxon>Eukaryota</taxon>
        <taxon>Metazoa</taxon>
        <taxon>Ecdysozoa</taxon>
        <taxon>Nematoda</taxon>
        <taxon>Enoplea</taxon>
        <taxon>Dorylaimia</taxon>
        <taxon>Mermithida</taxon>
        <taxon>Mermithoidea</taxon>
        <taxon>Mermithidae</taxon>
        <taxon>Romanomermis</taxon>
    </lineage>
</organism>